<protein>
    <recommendedName>
        <fullName evidence="7">LSM12 anticodon-binding domain-containing protein</fullName>
    </recommendedName>
</protein>
<sequence length="206" mass="23101">MNVTERRCQCDSSGAMAVVSDCFSLGSIVWCRTCNDSEIEGEVLAFDANTKILILKCSSSSGDAKLHDVQFINLSLVSELQVKKEVTAPPEVPQSLNIEKLNTRVKNQVEEKKRLLQAKSTNASSEGQSVFIAISKTIDEVRWRNSEIVVWNHEVIISPPYQLENIRGDPNDKGYGYIRRVVEKHWNDVAIKSQNIVQTNSNASYK</sequence>
<dbReference type="InterPro" id="IPR047574">
    <property type="entry name" value="AD"/>
</dbReference>
<feature type="domain" description="Sm" evidence="4">
    <location>
        <begin position="16"/>
        <end position="86"/>
    </location>
</feature>
<dbReference type="PROSITE" id="PS52001">
    <property type="entry name" value="AD"/>
    <property type="match status" value="1"/>
</dbReference>
<accession>A0AAW1VGC3</accession>
<dbReference type="AlphaFoldDB" id="A0AAW1VGC3"/>
<dbReference type="SMART" id="SM00995">
    <property type="entry name" value="AD"/>
    <property type="match status" value="1"/>
</dbReference>
<dbReference type="InterPro" id="IPR047575">
    <property type="entry name" value="Sm"/>
</dbReference>
<dbReference type="InterPro" id="IPR048478">
    <property type="entry name" value="LSM12_LSM"/>
</dbReference>
<dbReference type="Proteomes" id="UP001431783">
    <property type="component" value="Unassembled WGS sequence"/>
</dbReference>
<dbReference type="Pfam" id="PF09793">
    <property type="entry name" value="AD"/>
    <property type="match status" value="1"/>
</dbReference>
<keyword evidence="6" id="KW-1185">Reference proteome</keyword>
<dbReference type="Pfam" id="PF21166">
    <property type="entry name" value="LSM12_LSM"/>
    <property type="match status" value="1"/>
</dbReference>
<dbReference type="PANTHER" id="PTHR13542">
    <property type="entry name" value="LSM12 HOMOLOG"/>
    <property type="match status" value="1"/>
</dbReference>
<comment type="similarity">
    <text evidence="1">Belongs to the LSM12 family.</text>
</comment>
<evidence type="ECO:0000256" key="2">
    <source>
        <dbReference type="SAM" id="Coils"/>
    </source>
</evidence>
<proteinExistence type="inferred from homology"/>
<dbReference type="PROSITE" id="PS52002">
    <property type="entry name" value="SM"/>
    <property type="match status" value="1"/>
</dbReference>
<name>A0AAW1VGC3_9CUCU</name>
<dbReference type="GO" id="GO:0003723">
    <property type="term" value="F:RNA binding"/>
    <property type="evidence" value="ECO:0007669"/>
    <property type="project" value="InterPro"/>
</dbReference>
<comment type="caution">
    <text evidence="5">The sequence shown here is derived from an EMBL/GenBank/DDBJ whole genome shotgun (WGS) entry which is preliminary data.</text>
</comment>
<evidence type="ECO:0000313" key="6">
    <source>
        <dbReference type="Proteomes" id="UP001431783"/>
    </source>
</evidence>
<evidence type="ECO:0000259" key="3">
    <source>
        <dbReference type="PROSITE" id="PS52001"/>
    </source>
</evidence>
<keyword evidence="2" id="KW-0175">Coiled coil</keyword>
<organism evidence="5 6">
    <name type="scientific">Henosepilachna vigintioctopunctata</name>
    <dbReference type="NCBI Taxonomy" id="420089"/>
    <lineage>
        <taxon>Eukaryota</taxon>
        <taxon>Metazoa</taxon>
        <taxon>Ecdysozoa</taxon>
        <taxon>Arthropoda</taxon>
        <taxon>Hexapoda</taxon>
        <taxon>Insecta</taxon>
        <taxon>Pterygota</taxon>
        <taxon>Neoptera</taxon>
        <taxon>Endopterygota</taxon>
        <taxon>Coleoptera</taxon>
        <taxon>Polyphaga</taxon>
        <taxon>Cucujiformia</taxon>
        <taxon>Coccinelloidea</taxon>
        <taxon>Coccinellidae</taxon>
        <taxon>Epilachninae</taxon>
        <taxon>Epilachnini</taxon>
        <taxon>Henosepilachna</taxon>
    </lineage>
</organism>
<dbReference type="InterPro" id="IPR019181">
    <property type="entry name" value="LSM12_ABD"/>
</dbReference>
<evidence type="ECO:0000313" key="5">
    <source>
        <dbReference type="EMBL" id="KAK9892386.1"/>
    </source>
</evidence>
<feature type="coiled-coil region" evidence="2">
    <location>
        <begin position="98"/>
        <end position="126"/>
    </location>
</feature>
<gene>
    <name evidence="5" type="ORF">WA026_019838</name>
</gene>
<evidence type="ECO:0008006" key="7">
    <source>
        <dbReference type="Google" id="ProtNLM"/>
    </source>
</evidence>
<reference evidence="5 6" key="1">
    <citation type="submission" date="2023-03" db="EMBL/GenBank/DDBJ databases">
        <title>Genome insight into feeding habits of ladybird beetles.</title>
        <authorList>
            <person name="Li H.-S."/>
            <person name="Huang Y.-H."/>
            <person name="Pang H."/>
        </authorList>
    </citation>
    <scope>NUCLEOTIDE SEQUENCE [LARGE SCALE GENOMIC DNA]</scope>
    <source>
        <strain evidence="5">SYSU_2023b</strain>
        <tissue evidence="5">Whole body</tissue>
    </source>
</reference>
<dbReference type="InterPro" id="IPR039683">
    <property type="entry name" value="Lsm12-like"/>
</dbReference>
<evidence type="ECO:0000256" key="1">
    <source>
        <dbReference type="ARBA" id="ARBA00006359"/>
    </source>
</evidence>
<dbReference type="EMBL" id="JARQZJ010000134">
    <property type="protein sequence ID" value="KAK9892386.1"/>
    <property type="molecule type" value="Genomic_DNA"/>
</dbReference>
<evidence type="ECO:0000259" key="4">
    <source>
        <dbReference type="PROSITE" id="PS52002"/>
    </source>
</evidence>
<feature type="domain" description="AD" evidence="3">
    <location>
        <begin position="94"/>
        <end position="190"/>
    </location>
</feature>